<name>A0ABS1YMS4_9ACTN</name>
<dbReference type="EMBL" id="JAEVHL010000197">
    <property type="protein sequence ID" value="MBM0278740.1"/>
    <property type="molecule type" value="Genomic_DNA"/>
</dbReference>
<sequence length="314" mass="35460">MRSWRRQALQWRAHLDDAAYLGLLTLVNPIRHWQEGHPRLTLSLSRRIESVPVESDPRWHFPGRLDITSDVDGSHGYFPDVDLDLWRRSVHFECDPDGETVLHGMEPAARLFSTKGPFDAFDCFLTFSDGDRSQARLLLDLALLPLHSTPLPERERVYRRVLASLEPAPTSPDGTLAAFLLDRLALDTDLSPAFVADVLAELDIKDLIVGQTAPMVRCVLAFLGRDEAVNARWVALVGRLLARARGGAAGWGRPLEWLGEQTCELVVRMYELELYHEPISAAEAEHFSFWHGNRRPDLVHRLRLVADEPTDPTA</sequence>
<keyword evidence="2" id="KW-1185">Reference proteome</keyword>
<accession>A0ABS1YMS4</accession>
<evidence type="ECO:0000313" key="2">
    <source>
        <dbReference type="Proteomes" id="UP000622245"/>
    </source>
</evidence>
<evidence type="ECO:0000313" key="1">
    <source>
        <dbReference type="EMBL" id="MBM0278740.1"/>
    </source>
</evidence>
<dbReference type="Proteomes" id="UP000622245">
    <property type="component" value="Unassembled WGS sequence"/>
</dbReference>
<comment type="caution">
    <text evidence="1">The sequence shown here is derived from an EMBL/GenBank/DDBJ whole genome shotgun (WGS) entry which is preliminary data.</text>
</comment>
<reference evidence="1 2" key="1">
    <citation type="submission" date="2021-01" db="EMBL/GenBank/DDBJ databases">
        <title>Draft genome sequence of Micromonospora sp. strain STR1s_6.</title>
        <authorList>
            <person name="Karlyshev A."/>
            <person name="Jawad R."/>
        </authorList>
    </citation>
    <scope>NUCLEOTIDE SEQUENCE [LARGE SCALE GENOMIC DNA]</scope>
    <source>
        <strain evidence="1 2">STR1S-6</strain>
    </source>
</reference>
<organism evidence="1 2">
    <name type="scientific">Micromonospora tarensis</name>
    <dbReference type="NCBI Taxonomy" id="2806100"/>
    <lineage>
        <taxon>Bacteria</taxon>
        <taxon>Bacillati</taxon>
        <taxon>Actinomycetota</taxon>
        <taxon>Actinomycetes</taxon>
        <taxon>Micromonosporales</taxon>
        <taxon>Micromonosporaceae</taxon>
        <taxon>Micromonospora</taxon>
    </lineage>
</organism>
<gene>
    <name evidence="1" type="ORF">JM949_27225</name>
</gene>
<proteinExistence type="predicted"/>
<dbReference type="RefSeq" id="WP_203151087.1">
    <property type="nucleotide sequence ID" value="NZ_JAEVHL010000197.1"/>
</dbReference>
<protein>
    <submittedName>
        <fullName evidence="1">Uncharacterized protein</fullName>
    </submittedName>
</protein>